<evidence type="ECO:0000313" key="4">
    <source>
        <dbReference type="RefSeq" id="XP_018320939.1"/>
    </source>
</evidence>
<feature type="coiled-coil region" evidence="1">
    <location>
        <begin position="307"/>
        <end position="341"/>
    </location>
</feature>
<evidence type="ECO:0000313" key="3">
    <source>
        <dbReference type="Proteomes" id="UP000192223"/>
    </source>
</evidence>
<evidence type="ECO:0000256" key="2">
    <source>
        <dbReference type="SAM" id="MobiDB-lite"/>
    </source>
</evidence>
<dbReference type="OrthoDB" id="7331812at2759"/>
<dbReference type="GeneID" id="108734046"/>
<evidence type="ECO:0000256" key="1">
    <source>
        <dbReference type="SAM" id="Coils"/>
    </source>
</evidence>
<gene>
    <name evidence="4 5" type="primary">LOC108734046</name>
</gene>
<feature type="region of interest" description="Disordered" evidence="2">
    <location>
        <begin position="202"/>
        <end position="222"/>
    </location>
</feature>
<evidence type="ECO:0000313" key="5">
    <source>
        <dbReference type="RefSeq" id="XP_018320940.1"/>
    </source>
</evidence>
<dbReference type="RefSeq" id="XP_018320940.1">
    <property type="nucleotide sequence ID" value="XM_018465438.2"/>
</dbReference>
<dbReference type="AlphaFoldDB" id="A0A1W4WA92"/>
<keyword evidence="1" id="KW-0175">Coiled coil</keyword>
<name>A0A1W4WA92_AGRPL</name>
<keyword evidence="3" id="KW-1185">Reference proteome</keyword>
<proteinExistence type="predicted"/>
<protein>
    <submittedName>
        <fullName evidence="4 5">Uncharacterized protein LOC108734046 isoform X1</fullName>
    </submittedName>
</protein>
<feature type="compositionally biased region" description="Basic residues" evidence="2">
    <location>
        <begin position="209"/>
        <end position="218"/>
    </location>
</feature>
<dbReference type="KEGG" id="apln:108734046"/>
<accession>A0A1W4WA92</accession>
<organism evidence="3 4">
    <name type="scientific">Agrilus planipennis</name>
    <name type="common">Emerald ash borer</name>
    <name type="synonym">Agrilus marcopoli</name>
    <dbReference type="NCBI Taxonomy" id="224129"/>
    <lineage>
        <taxon>Eukaryota</taxon>
        <taxon>Metazoa</taxon>
        <taxon>Ecdysozoa</taxon>
        <taxon>Arthropoda</taxon>
        <taxon>Hexapoda</taxon>
        <taxon>Insecta</taxon>
        <taxon>Pterygota</taxon>
        <taxon>Neoptera</taxon>
        <taxon>Endopterygota</taxon>
        <taxon>Coleoptera</taxon>
        <taxon>Polyphaga</taxon>
        <taxon>Elateriformia</taxon>
        <taxon>Buprestoidea</taxon>
        <taxon>Buprestidae</taxon>
        <taxon>Agrilinae</taxon>
        <taxon>Agrilus</taxon>
    </lineage>
</organism>
<dbReference type="Proteomes" id="UP000192223">
    <property type="component" value="Unplaced"/>
</dbReference>
<sequence length="440" mass="50468">MTIYCCVTRCRVTSDSGAQLFQIPKSEERPLTRERWLKKLNMVEPVPELLFLCEKHYTIMHDESQEEPDFKSGFPWDPVTVKIDKEENNLQMKSDEGNLELNLKTFVIYPNKDKSEENNDVYEILANLQSTETSSHSSIATEDLGQSPIEAPVTHCDIVFTNPFLESNTTIELESSENEDVETNKIQCVKVVPIKNLQEKKNNKTALSKVKRKKKRKQPNANHKNIIKGIMNNLKKTIKRPSLPKKPANALPIVTITVDSSEDEIHEIKQLKNSTTDGKKVSFVTVMIICFILGECNSPPDVAQGSEQNKSSEVLMLEEKLRKARKRVSEVNQELHMMERNLRYIFESDQIRRLKEEYKKSFKWKARTLKKALQLYFICGESGYKLLLNQNYPLPSISVLRRVIFDYKVGSGVVGTSPQVPSVKCVKDVVDELITNQMQK</sequence>
<reference evidence="4 5" key="1">
    <citation type="submission" date="2025-04" db="UniProtKB">
        <authorList>
            <consortium name="RefSeq"/>
        </authorList>
    </citation>
    <scope>IDENTIFICATION</scope>
    <source>
        <tissue evidence="4 5">Entire body</tissue>
    </source>
</reference>
<dbReference type="RefSeq" id="XP_018320939.1">
    <property type="nucleotide sequence ID" value="XM_018465437.2"/>
</dbReference>